<dbReference type="PROSITE" id="PS00137">
    <property type="entry name" value="SUBTILASE_HIS"/>
    <property type="match status" value="1"/>
</dbReference>
<dbReference type="GO" id="GO:0004252">
    <property type="term" value="F:serine-type endopeptidase activity"/>
    <property type="evidence" value="ECO:0007669"/>
    <property type="project" value="UniProtKB-UniRule"/>
</dbReference>
<dbReference type="Pfam" id="PF22148">
    <property type="entry name" value="Fervidolysin_NPro-like"/>
    <property type="match status" value="1"/>
</dbReference>
<protein>
    <submittedName>
        <fullName evidence="11">Serine protease</fullName>
    </submittedName>
</protein>
<dbReference type="SUPFAM" id="SSF52743">
    <property type="entry name" value="Subtilisin-like"/>
    <property type="match status" value="1"/>
</dbReference>
<proteinExistence type="inferred from homology"/>
<evidence type="ECO:0000256" key="4">
    <source>
        <dbReference type="ARBA" id="ARBA00022825"/>
    </source>
</evidence>
<evidence type="ECO:0000256" key="3">
    <source>
        <dbReference type="ARBA" id="ARBA00022801"/>
    </source>
</evidence>
<dbReference type="PANTHER" id="PTHR43399">
    <property type="entry name" value="SUBTILISIN-RELATED"/>
    <property type="match status" value="1"/>
</dbReference>
<feature type="active site" description="Charge relay system" evidence="5">
    <location>
        <position position="140"/>
    </location>
</feature>
<dbReference type="CDD" id="cd07473">
    <property type="entry name" value="Peptidases_S8_Subtilisin_like"/>
    <property type="match status" value="1"/>
</dbReference>
<reference evidence="11" key="1">
    <citation type="submission" date="2014-05" db="EMBL/GenBank/DDBJ databases">
        <title>The transcriptome of the halophilic microalga Tetraselmis sp. GSL018 isolated from the Great Salt Lake, Utah.</title>
        <authorList>
            <person name="Jinkerson R.E."/>
            <person name="D'Adamo S."/>
            <person name="Posewitz M.C."/>
        </authorList>
    </citation>
    <scope>NUCLEOTIDE SEQUENCE</scope>
    <source>
        <strain evidence="11">GSL018</strain>
    </source>
</reference>
<feature type="active site" description="Charge relay system" evidence="5">
    <location>
        <position position="195"/>
    </location>
</feature>
<dbReference type="PROSITE" id="PS00138">
    <property type="entry name" value="SUBTILASE_SER"/>
    <property type="match status" value="1"/>
</dbReference>
<evidence type="ECO:0000256" key="2">
    <source>
        <dbReference type="ARBA" id="ARBA00022670"/>
    </source>
</evidence>
<dbReference type="InterPro" id="IPR054399">
    <property type="entry name" value="Fervidolysin-like_N_prodom"/>
</dbReference>
<dbReference type="PANTHER" id="PTHR43399:SF4">
    <property type="entry name" value="CELL WALL-ASSOCIATED PROTEASE"/>
    <property type="match status" value="1"/>
</dbReference>
<dbReference type="PRINTS" id="PR00723">
    <property type="entry name" value="SUBTILISIN"/>
</dbReference>
<evidence type="ECO:0000256" key="5">
    <source>
        <dbReference type="PROSITE-ProRule" id="PRU01240"/>
    </source>
</evidence>
<comment type="similarity">
    <text evidence="1 5 6">Belongs to the peptidase S8 family.</text>
</comment>
<dbReference type="EMBL" id="GBEZ01007203">
    <property type="protein sequence ID" value="JAC78245.1"/>
    <property type="molecule type" value="Transcribed_RNA"/>
</dbReference>
<evidence type="ECO:0000259" key="9">
    <source>
        <dbReference type="Pfam" id="PF00082"/>
    </source>
</evidence>
<keyword evidence="8" id="KW-0812">Transmembrane</keyword>
<organism evidence="11">
    <name type="scientific">Tetraselmis sp. GSL018</name>
    <dbReference type="NCBI Taxonomy" id="582737"/>
    <lineage>
        <taxon>Eukaryota</taxon>
        <taxon>Viridiplantae</taxon>
        <taxon>Chlorophyta</taxon>
        <taxon>core chlorophytes</taxon>
        <taxon>Chlorodendrophyceae</taxon>
        <taxon>Chlorodendrales</taxon>
        <taxon>Chlorodendraceae</taxon>
        <taxon>Tetraselmis</taxon>
    </lineage>
</organism>
<keyword evidence="2 5" id="KW-0645">Protease</keyword>
<dbReference type="GO" id="GO:0006508">
    <property type="term" value="P:proteolysis"/>
    <property type="evidence" value="ECO:0007669"/>
    <property type="project" value="UniProtKB-KW"/>
</dbReference>
<keyword evidence="8" id="KW-0472">Membrane</keyword>
<evidence type="ECO:0000256" key="1">
    <source>
        <dbReference type="ARBA" id="ARBA00011073"/>
    </source>
</evidence>
<sequence>MPLTAYFIWVCYFYLLVCGALGNSKLQLANNGRLLVGFTSNAQPANVQVLLDKFGVKKVKNTKSKNLSVLHADKDSLEQLVTELEQDPAVAFVERDQVVTADYITNDPELPRLWGLPKTGVQSAWDTQRGSRNTVVCVIDTGVDYTHPDLYANMWVNPGEIPGNGIDDDGNGYIDDVYGINAITEDGDPMDDNSHGTHCAGTIGAVGNNAIGVVGVVHTVSIMACKFLSSSGSGYVSDAVLCLDYALEKGARITSNSWGGGGFSLALSELIDTAESRGQLFIAAAGNSAQDNDVTPHYPSSYPQDIVLSVASTDNTADDRLSSFSCWGSTAVDIGVPGSGIYSTLPGNLYGYKSGTSMATPHVSGAAALLLSQNPDLTAAEVKTALLGSVTSSEQLIGKTVSGGRLNVSAALNMIPHREPTQTPAPTTAAPTPGPTSTNTPSPTTAPPTAAPTQAPTTPAPETPSPCLQDGTLGCKPNECCDGSTCERFGKGQSKYTQCVSTIASCAPYLSSCFQDSDCCSGNCRGQRFSKTCQ</sequence>
<feature type="region of interest" description="Disordered" evidence="7">
    <location>
        <begin position="417"/>
        <end position="466"/>
    </location>
</feature>
<dbReference type="Pfam" id="PF00082">
    <property type="entry name" value="Peptidase_S8"/>
    <property type="match status" value="1"/>
</dbReference>
<feature type="domain" description="Fervidolysin-like N-terminal prodomain" evidence="10">
    <location>
        <begin position="32"/>
        <end position="94"/>
    </location>
</feature>
<evidence type="ECO:0000256" key="6">
    <source>
        <dbReference type="RuleBase" id="RU003355"/>
    </source>
</evidence>
<keyword evidence="4 5" id="KW-0720">Serine protease</keyword>
<dbReference type="InterPro" id="IPR036852">
    <property type="entry name" value="Peptidase_S8/S53_dom_sf"/>
</dbReference>
<dbReference type="PROSITE" id="PS00136">
    <property type="entry name" value="SUBTILASE_ASP"/>
    <property type="match status" value="1"/>
</dbReference>
<dbReference type="InterPro" id="IPR022398">
    <property type="entry name" value="Peptidase_S8_His-AS"/>
</dbReference>
<evidence type="ECO:0000256" key="8">
    <source>
        <dbReference type="SAM" id="Phobius"/>
    </source>
</evidence>
<feature type="transmembrane region" description="Helical" evidence="8">
    <location>
        <begin position="6"/>
        <end position="23"/>
    </location>
</feature>
<evidence type="ECO:0000313" key="11">
    <source>
        <dbReference type="EMBL" id="JAC78245.1"/>
    </source>
</evidence>
<feature type="active site" description="Charge relay system" evidence="5">
    <location>
        <position position="357"/>
    </location>
</feature>
<dbReference type="InterPro" id="IPR051048">
    <property type="entry name" value="Peptidase_S8/S53_subtilisin"/>
</dbReference>
<accession>A0A061S5S3</accession>
<dbReference type="InterPro" id="IPR023827">
    <property type="entry name" value="Peptidase_S8_Asp-AS"/>
</dbReference>
<name>A0A061S5S3_9CHLO</name>
<keyword evidence="8" id="KW-1133">Transmembrane helix</keyword>
<dbReference type="AlphaFoldDB" id="A0A061S5S3"/>
<feature type="compositionally biased region" description="Low complexity" evidence="7">
    <location>
        <begin position="421"/>
        <end position="443"/>
    </location>
</feature>
<evidence type="ECO:0000256" key="7">
    <source>
        <dbReference type="SAM" id="MobiDB-lite"/>
    </source>
</evidence>
<keyword evidence="3 5" id="KW-0378">Hydrolase</keyword>
<dbReference type="PROSITE" id="PS51892">
    <property type="entry name" value="SUBTILASE"/>
    <property type="match status" value="1"/>
</dbReference>
<dbReference type="Gene3D" id="3.40.50.200">
    <property type="entry name" value="Peptidase S8/S53 domain"/>
    <property type="match status" value="1"/>
</dbReference>
<evidence type="ECO:0000259" key="10">
    <source>
        <dbReference type="Pfam" id="PF22148"/>
    </source>
</evidence>
<dbReference type="InterPro" id="IPR015500">
    <property type="entry name" value="Peptidase_S8_subtilisin-rel"/>
</dbReference>
<gene>
    <name evidence="11" type="primary">K14645</name>
    <name evidence="11" type="ORF">TSPGSL018_15653</name>
</gene>
<feature type="domain" description="Peptidase S8/S53" evidence="9">
    <location>
        <begin position="132"/>
        <end position="392"/>
    </location>
</feature>
<dbReference type="InterPro" id="IPR034204">
    <property type="entry name" value="PfSUB1-like_cat_dom"/>
</dbReference>
<dbReference type="InterPro" id="IPR000209">
    <property type="entry name" value="Peptidase_S8/S53_dom"/>
</dbReference>
<dbReference type="InterPro" id="IPR023828">
    <property type="entry name" value="Peptidase_S8_Ser-AS"/>
</dbReference>